<dbReference type="EC" id="2.4.1.18" evidence="5"/>
<dbReference type="SUPFAM" id="SSF51445">
    <property type="entry name" value="(Trans)glycosidases"/>
    <property type="match status" value="1"/>
</dbReference>
<dbReference type="EMBL" id="UOFQ01000152">
    <property type="protein sequence ID" value="VAW89767.1"/>
    <property type="molecule type" value="Genomic_DNA"/>
</dbReference>
<sequence>MDSSKENSRQPALSPVARKILQAGHHNPFVYLGRHVSQQNGLQKTVIRTILPHAINASLVEPRLAFERLGDNVIFELTSTDTTIPEHYIIEWIDSDGITYQHFDAYSFQEQIAQTELALFIKGKLLNAGDILGAHATTIDHIDGVLFATWAPNAERVSVVGPFNHWDNRCHAMRTLGASGIWEIFIPGLTKRDQYQFEIRNHHNGKAQLKTDPYAQQFTPDSDKNAVVTSRNEYQWQDQHWIASRTIHDWQHKPLSIYEVDLGSWKHGHDSASLNYQALAKQLVTYVRDLGFTHVQLFSESLVQPGCGFFAPDGHLGTPDDFRYFIDYCHQQRIGIILSWHIDHIPTSRNTLHRYDGEPLYEQSGHPNTFDYSKNGVRSFLISSALFWLNDFHIDGLKLRTSTAMIYQNEQQNNDALSLLREINNLAYQHHPGVLMLAEEKTVWPMVTTPTALGGLGFSMKWNIGWYHDTLRYLAHDTTLRPDHHETLTFSQNYAFSENFMLPFSAQHDVPLLHQMPGNRPQRFANLRLLYSYMFTHPGKKLFFMGNELASNLEWHPEEKLPWELSDDTLHNGLSHMVSKLNALYRSIPALHYYDFDDQGFEWIERHDSSQSLIIFQRNAEDCSVIVVLNFSATTRNTYRIGIAESRDYREVFNSDSLDFGGEDQLNLNRIPADDIPWMKQPFSLLITLPSLSAVIIKPL</sequence>
<dbReference type="Gene3D" id="2.60.40.10">
    <property type="entry name" value="Immunoglobulins"/>
    <property type="match status" value="1"/>
</dbReference>
<dbReference type="AlphaFoldDB" id="A0A3B0ZQZ9"/>
<dbReference type="Pfam" id="PF02922">
    <property type="entry name" value="CBM_48"/>
    <property type="match status" value="1"/>
</dbReference>
<dbReference type="Pfam" id="PF22019">
    <property type="entry name" value="GlgB_N"/>
    <property type="match status" value="1"/>
</dbReference>
<dbReference type="SUPFAM" id="SSF51011">
    <property type="entry name" value="Glycosyl hydrolase domain"/>
    <property type="match status" value="1"/>
</dbReference>
<dbReference type="PANTHER" id="PTHR43651">
    <property type="entry name" value="1,4-ALPHA-GLUCAN-BRANCHING ENZYME"/>
    <property type="match status" value="1"/>
</dbReference>
<dbReference type="SUPFAM" id="SSF81296">
    <property type="entry name" value="E set domains"/>
    <property type="match status" value="2"/>
</dbReference>
<evidence type="ECO:0000313" key="5">
    <source>
        <dbReference type="EMBL" id="VAW89767.1"/>
    </source>
</evidence>
<dbReference type="CDD" id="cd11322">
    <property type="entry name" value="AmyAc_Glg_BE"/>
    <property type="match status" value="1"/>
</dbReference>
<name>A0A3B0ZQZ9_9ZZZZ</name>
<dbReference type="GO" id="GO:0005829">
    <property type="term" value="C:cytosol"/>
    <property type="evidence" value="ECO:0007669"/>
    <property type="project" value="TreeGrafter"/>
</dbReference>
<feature type="domain" description="Glycoside hydrolase family 13 N-terminal" evidence="3">
    <location>
        <begin position="132"/>
        <end position="215"/>
    </location>
</feature>
<dbReference type="InterPro" id="IPR017853">
    <property type="entry name" value="GH"/>
</dbReference>
<dbReference type="InterPro" id="IPR014756">
    <property type="entry name" value="Ig_E-set"/>
</dbReference>
<evidence type="ECO:0000259" key="3">
    <source>
        <dbReference type="Pfam" id="PF02922"/>
    </source>
</evidence>
<dbReference type="InterPro" id="IPR004193">
    <property type="entry name" value="Glyco_hydro_13_N"/>
</dbReference>
<organism evidence="5">
    <name type="scientific">hydrothermal vent metagenome</name>
    <dbReference type="NCBI Taxonomy" id="652676"/>
    <lineage>
        <taxon>unclassified sequences</taxon>
        <taxon>metagenomes</taxon>
        <taxon>ecological metagenomes</taxon>
    </lineage>
</organism>
<dbReference type="InterPro" id="IPR037439">
    <property type="entry name" value="Branching_enzy"/>
</dbReference>
<dbReference type="GO" id="GO:0043169">
    <property type="term" value="F:cation binding"/>
    <property type="evidence" value="ECO:0007669"/>
    <property type="project" value="InterPro"/>
</dbReference>
<proteinExistence type="predicted"/>
<dbReference type="Gene3D" id="3.20.20.80">
    <property type="entry name" value="Glycosidases"/>
    <property type="match status" value="1"/>
</dbReference>
<dbReference type="InterPro" id="IPR013783">
    <property type="entry name" value="Ig-like_fold"/>
</dbReference>
<dbReference type="Pfam" id="PF02806">
    <property type="entry name" value="Alpha-amylase_C"/>
    <property type="match status" value="1"/>
</dbReference>
<evidence type="ECO:0000259" key="4">
    <source>
        <dbReference type="Pfam" id="PF22019"/>
    </source>
</evidence>
<dbReference type="InterPro" id="IPR054169">
    <property type="entry name" value="GlgB_N"/>
</dbReference>
<dbReference type="PIRSF" id="PIRSF000463">
    <property type="entry name" value="GlgB"/>
    <property type="match status" value="1"/>
</dbReference>
<dbReference type="InterPro" id="IPR013780">
    <property type="entry name" value="Glyco_hydro_b"/>
</dbReference>
<dbReference type="GO" id="GO:0004553">
    <property type="term" value="F:hydrolase activity, hydrolyzing O-glycosyl compounds"/>
    <property type="evidence" value="ECO:0007669"/>
    <property type="project" value="InterPro"/>
</dbReference>
<dbReference type="Gene3D" id="2.60.40.1180">
    <property type="entry name" value="Golgi alpha-mannosidase II"/>
    <property type="match status" value="1"/>
</dbReference>
<dbReference type="CDD" id="cd02855">
    <property type="entry name" value="E_set_GBE_prok_N"/>
    <property type="match status" value="1"/>
</dbReference>
<keyword evidence="5" id="KW-0808">Transferase</keyword>
<reference evidence="5" key="1">
    <citation type="submission" date="2018-06" db="EMBL/GenBank/DDBJ databases">
        <authorList>
            <person name="Zhirakovskaya E."/>
        </authorList>
    </citation>
    <scope>NUCLEOTIDE SEQUENCE</scope>
</reference>
<gene>
    <name evidence="5" type="ORF">MNBD_GAMMA17-2057</name>
</gene>
<dbReference type="InterPro" id="IPR044143">
    <property type="entry name" value="GlgB_N_E_set_prok"/>
</dbReference>
<feature type="domain" description="Alpha-amylase/branching enzyme C-terminal all beta" evidence="2">
    <location>
        <begin position="603"/>
        <end position="699"/>
    </location>
</feature>
<dbReference type="PANTHER" id="PTHR43651:SF3">
    <property type="entry name" value="1,4-ALPHA-GLUCAN-BRANCHING ENZYME"/>
    <property type="match status" value="1"/>
</dbReference>
<accession>A0A3B0ZQZ9</accession>
<evidence type="ECO:0000256" key="1">
    <source>
        <dbReference type="ARBA" id="ARBA00022676"/>
    </source>
</evidence>
<dbReference type="GO" id="GO:0005978">
    <property type="term" value="P:glycogen biosynthetic process"/>
    <property type="evidence" value="ECO:0007669"/>
    <property type="project" value="InterPro"/>
</dbReference>
<dbReference type="NCBIfam" id="NF008967">
    <property type="entry name" value="PRK12313.1"/>
    <property type="match status" value="1"/>
</dbReference>
<feature type="domain" description="1,4-alpha-glucan branching enzyme GlgB N-terminal" evidence="4">
    <location>
        <begin position="19"/>
        <end position="106"/>
    </location>
</feature>
<dbReference type="NCBIfam" id="TIGR01515">
    <property type="entry name" value="branching_enzym"/>
    <property type="match status" value="1"/>
</dbReference>
<keyword evidence="1 5" id="KW-0328">Glycosyltransferase</keyword>
<protein>
    <submittedName>
        <fullName evidence="5">1,4-alpha-glucan (Glycogen) branching enzyme, GH-13-type</fullName>
        <ecNumber evidence="5">2.4.1.18</ecNumber>
    </submittedName>
</protein>
<evidence type="ECO:0000259" key="2">
    <source>
        <dbReference type="Pfam" id="PF02806"/>
    </source>
</evidence>
<dbReference type="GO" id="GO:0003844">
    <property type="term" value="F:1,4-alpha-glucan branching enzyme activity"/>
    <property type="evidence" value="ECO:0007669"/>
    <property type="project" value="UniProtKB-EC"/>
</dbReference>
<dbReference type="InterPro" id="IPR006048">
    <property type="entry name" value="A-amylase/branching_C"/>
</dbReference>
<dbReference type="InterPro" id="IPR006407">
    <property type="entry name" value="GlgB"/>
</dbReference>